<organism evidence="3 4">
    <name type="scientific">Mongoliitalea lutea</name>
    <dbReference type="NCBI Taxonomy" id="849756"/>
    <lineage>
        <taxon>Bacteria</taxon>
        <taxon>Pseudomonadati</taxon>
        <taxon>Bacteroidota</taxon>
        <taxon>Cytophagia</taxon>
        <taxon>Cytophagales</taxon>
        <taxon>Cyclobacteriaceae</taxon>
        <taxon>Mongoliitalea</taxon>
    </lineage>
</organism>
<evidence type="ECO:0000313" key="3">
    <source>
        <dbReference type="EMBL" id="GHB49784.1"/>
    </source>
</evidence>
<dbReference type="PANTHER" id="PTHR32309:SF13">
    <property type="entry name" value="FERRIC ENTEROBACTIN TRANSPORT PROTEIN FEPE"/>
    <property type="match status" value="1"/>
</dbReference>
<evidence type="ECO:0000313" key="4">
    <source>
        <dbReference type="Proteomes" id="UP000642809"/>
    </source>
</evidence>
<keyword evidence="1" id="KW-0175">Coiled coil</keyword>
<dbReference type="GO" id="GO:0005886">
    <property type="term" value="C:plasma membrane"/>
    <property type="evidence" value="ECO:0007669"/>
    <property type="project" value="TreeGrafter"/>
</dbReference>
<dbReference type="Proteomes" id="UP000642809">
    <property type="component" value="Unassembled WGS sequence"/>
</dbReference>
<dbReference type="EMBL" id="BMYF01000024">
    <property type="protein sequence ID" value="GHB49784.1"/>
    <property type="molecule type" value="Genomic_DNA"/>
</dbReference>
<evidence type="ECO:0000256" key="1">
    <source>
        <dbReference type="SAM" id="Coils"/>
    </source>
</evidence>
<comment type="caution">
    <text evidence="3">The sequence shown here is derived from an EMBL/GenBank/DDBJ whole genome shotgun (WGS) entry which is preliminary data.</text>
</comment>
<proteinExistence type="predicted"/>
<keyword evidence="4" id="KW-1185">Reference proteome</keyword>
<protein>
    <recommendedName>
        <fullName evidence="5">Polysaccharide chain length determinant N-terminal domain-containing protein</fullName>
    </recommendedName>
</protein>
<keyword evidence="2" id="KW-1133">Transmembrane helix</keyword>
<gene>
    <name evidence="3" type="ORF">GCM10008106_33240</name>
</gene>
<dbReference type="GO" id="GO:0004713">
    <property type="term" value="F:protein tyrosine kinase activity"/>
    <property type="evidence" value="ECO:0007669"/>
    <property type="project" value="TreeGrafter"/>
</dbReference>
<name>A0A8J3CZK5_9BACT</name>
<sequence length="683" mass="78707">MIINTGIASGFNLSSMNNTRVDYFAVNNAFDNLTTIIQSRETLEELAINLLASHLCDGDEYKPYISQAIKTELNGDHLEESLFKELSAIGNREKIKKRLYEIYQDTSFNDVKRIIQKTPSFYNIDEIRNNLSLNRKASSDMLEVIYKATDPGVCFQTLDMLSEIFINKYLSSRNFEAGGIIEYFMAELERAKERLNIAEENLKNYSQKNQIINYEEQTKFIAEAKEELERDIYKVNMEIQGAEAALLEVNKKLDNQTRRFLNSSEILETRNRLSKLNTEITSLSLRKEKNFTDKLDSINQLQVELRNKIKTDSEQFYHSNYSTEVIPRITILNEYLRHTLDIDMGKARVTVLEKHRNYFNKLFNEFAPIGFNLSKMAREIQIAEQEYLSILHGLNQAKIHKSNSELFGNLQLLDNPFFPINPKSSKTLLLVVGGAIVSMFFVVGVIIGKDFFDRTLRSPTVIEKNTGLKLIGAFPHAIKNKNIDQEQLLFKLKNLTINNLAIELKDKENPPLIFLMGTRAQDNLTKSGLFLAESLSTAYQKIVYFYYLDNKNDLQESSLNTSEKNNIVVKKYEANDPSIFEKIIKYKEKNYSQIIQVPEFENANLYHLAKLNPSTIILLISADQGWGFHDNSTLQLIRKIFGGTSISVFATQMDPEFMEEIISEIPKKRSKTRVWLKSLITQK</sequence>
<reference evidence="3" key="2">
    <citation type="submission" date="2020-09" db="EMBL/GenBank/DDBJ databases">
        <authorList>
            <person name="Sun Q."/>
            <person name="Kim S."/>
        </authorList>
    </citation>
    <scope>NUCLEOTIDE SEQUENCE</scope>
    <source>
        <strain evidence="3">KCTC 23224</strain>
    </source>
</reference>
<dbReference type="AlphaFoldDB" id="A0A8J3CZK5"/>
<keyword evidence="2" id="KW-0812">Transmembrane</keyword>
<accession>A0A8J3CZK5</accession>
<reference evidence="3" key="1">
    <citation type="journal article" date="2014" name="Int. J. Syst. Evol. Microbiol.">
        <title>Complete genome sequence of Corynebacterium casei LMG S-19264T (=DSM 44701T), isolated from a smear-ripened cheese.</title>
        <authorList>
            <consortium name="US DOE Joint Genome Institute (JGI-PGF)"/>
            <person name="Walter F."/>
            <person name="Albersmeier A."/>
            <person name="Kalinowski J."/>
            <person name="Ruckert C."/>
        </authorList>
    </citation>
    <scope>NUCLEOTIDE SEQUENCE</scope>
    <source>
        <strain evidence="3">KCTC 23224</strain>
    </source>
</reference>
<feature type="transmembrane region" description="Helical" evidence="2">
    <location>
        <begin position="428"/>
        <end position="448"/>
    </location>
</feature>
<evidence type="ECO:0008006" key="5">
    <source>
        <dbReference type="Google" id="ProtNLM"/>
    </source>
</evidence>
<feature type="coiled-coil region" evidence="1">
    <location>
        <begin position="181"/>
        <end position="259"/>
    </location>
</feature>
<keyword evidence="2" id="KW-0472">Membrane</keyword>
<evidence type="ECO:0000256" key="2">
    <source>
        <dbReference type="SAM" id="Phobius"/>
    </source>
</evidence>
<dbReference type="PANTHER" id="PTHR32309">
    <property type="entry name" value="TYROSINE-PROTEIN KINASE"/>
    <property type="match status" value="1"/>
</dbReference>
<dbReference type="InterPro" id="IPR050445">
    <property type="entry name" value="Bact_polysacc_biosynth/exp"/>
</dbReference>